<evidence type="ECO:0000313" key="8">
    <source>
        <dbReference type="EMBL" id="BBK25286.1"/>
    </source>
</evidence>
<dbReference type="PANTHER" id="PTHR30443">
    <property type="entry name" value="INNER MEMBRANE PROTEIN"/>
    <property type="match status" value="1"/>
</dbReference>
<dbReference type="Proteomes" id="UP000320585">
    <property type="component" value="Chromosome"/>
</dbReference>
<dbReference type="EMBL" id="AP019697">
    <property type="protein sequence ID" value="BBK25286.1"/>
    <property type="molecule type" value="Genomic_DNA"/>
</dbReference>
<organism evidence="8 9">
    <name type="scientific">Dialister hominis</name>
    <dbReference type="NCBI Taxonomy" id="2582419"/>
    <lineage>
        <taxon>Bacteria</taxon>
        <taxon>Bacillati</taxon>
        <taxon>Bacillota</taxon>
        <taxon>Negativicutes</taxon>
        <taxon>Veillonellales</taxon>
        <taxon>Veillonellaceae</taxon>
        <taxon>Dialister</taxon>
    </lineage>
</organism>
<dbReference type="Gene3D" id="3.40.720.10">
    <property type="entry name" value="Alkaline Phosphatase, subunit A"/>
    <property type="match status" value="1"/>
</dbReference>
<dbReference type="GO" id="GO:0009244">
    <property type="term" value="P:lipopolysaccharide core region biosynthetic process"/>
    <property type="evidence" value="ECO:0007669"/>
    <property type="project" value="TreeGrafter"/>
</dbReference>
<feature type="domain" description="Sulfatase N-terminal" evidence="7">
    <location>
        <begin position="20"/>
        <end position="272"/>
    </location>
</feature>
<keyword evidence="4" id="KW-0812">Transmembrane</keyword>
<sequence length="331" mass="38366">MQYLYNLGTLSVLPEHKGIYVLVIGESTARDHMSVYGYRFDTTPWMSQFVKEPGTICFKKAYSNYVTTVPVLTYALTDKNQYNSVSMAQAYSLIEVAAAAGFDTYWISNQERYGIFDTPIAEIASMANHQIWLNGDVGEYIRSNYYDEELADQTPDLKNADNALIVYHLMGCHQLYTERYPFKYQKFDRKVSKTSEYDNAILYTDYVVSRLYDLVKDNPNFQGFIYFSDHGEEPDDGTAHEPTKFSNQMTRIPLIAHFSERYRENHSYLFSPLIDQRSSYWTNDLLYNFMVEIMGIQGAPMEESNLTLGNIAYDRTKDNSLTMHGERRIES</sequence>
<evidence type="ECO:0000313" key="9">
    <source>
        <dbReference type="Proteomes" id="UP000320585"/>
    </source>
</evidence>
<dbReference type="GO" id="GO:0016776">
    <property type="term" value="F:phosphotransferase activity, phosphate group as acceptor"/>
    <property type="evidence" value="ECO:0007669"/>
    <property type="project" value="TreeGrafter"/>
</dbReference>
<keyword evidence="5" id="KW-1133">Transmembrane helix</keyword>
<dbReference type="Pfam" id="PF00884">
    <property type="entry name" value="Sulfatase"/>
    <property type="match status" value="1"/>
</dbReference>
<evidence type="ECO:0000256" key="4">
    <source>
        <dbReference type="ARBA" id="ARBA00022692"/>
    </source>
</evidence>
<evidence type="ECO:0000256" key="1">
    <source>
        <dbReference type="ARBA" id="ARBA00004651"/>
    </source>
</evidence>
<keyword evidence="3" id="KW-0808">Transferase</keyword>
<comment type="subcellular location">
    <subcellularLocation>
        <location evidence="1">Cell membrane</location>
        <topology evidence="1">Multi-pass membrane protein</topology>
    </subcellularLocation>
</comment>
<dbReference type="AlphaFoldDB" id="A0A8D5A5Y7"/>
<proteinExistence type="predicted"/>
<keyword evidence="9" id="KW-1185">Reference proteome</keyword>
<dbReference type="GO" id="GO:0005886">
    <property type="term" value="C:plasma membrane"/>
    <property type="evidence" value="ECO:0007669"/>
    <property type="project" value="UniProtKB-SubCell"/>
</dbReference>
<gene>
    <name evidence="8" type="ORF">Dia5BBH33_12210</name>
</gene>
<dbReference type="InterPro" id="IPR000917">
    <property type="entry name" value="Sulfatase_N"/>
</dbReference>
<protein>
    <recommendedName>
        <fullName evidence="7">Sulfatase N-terminal domain-containing protein</fullName>
    </recommendedName>
</protein>
<dbReference type="InterPro" id="IPR040423">
    <property type="entry name" value="PEA_transferase"/>
</dbReference>
<name>A0A8D5A5Y7_9FIRM</name>
<dbReference type="PANTHER" id="PTHR30443:SF0">
    <property type="entry name" value="PHOSPHOETHANOLAMINE TRANSFERASE EPTA"/>
    <property type="match status" value="1"/>
</dbReference>
<reference evidence="9" key="1">
    <citation type="submission" date="2019-05" db="EMBL/GenBank/DDBJ databases">
        <title>Complete genome sequencing of Dialister sp. strain 5BBH33.</title>
        <authorList>
            <person name="Sakamoto M."/>
            <person name="Murakami T."/>
            <person name="Mori H."/>
        </authorList>
    </citation>
    <scope>NUCLEOTIDE SEQUENCE [LARGE SCALE GENOMIC DNA]</scope>
    <source>
        <strain evidence="9">5BBH33</strain>
    </source>
</reference>
<keyword evidence="2" id="KW-1003">Cell membrane</keyword>
<dbReference type="SUPFAM" id="SSF53649">
    <property type="entry name" value="Alkaline phosphatase-like"/>
    <property type="match status" value="1"/>
</dbReference>
<dbReference type="InterPro" id="IPR017850">
    <property type="entry name" value="Alkaline_phosphatase_core_sf"/>
</dbReference>
<dbReference type="InterPro" id="IPR058130">
    <property type="entry name" value="PEA_transf_C"/>
</dbReference>
<dbReference type="CDD" id="cd16017">
    <property type="entry name" value="LptA"/>
    <property type="match status" value="1"/>
</dbReference>
<evidence type="ECO:0000259" key="7">
    <source>
        <dbReference type="Pfam" id="PF00884"/>
    </source>
</evidence>
<evidence type="ECO:0000256" key="2">
    <source>
        <dbReference type="ARBA" id="ARBA00022475"/>
    </source>
</evidence>
<keyword evidence="6" id="KW-0472">Membrane</keyword>
<evidence type="ECO:0000256" key="6">
    <source>
        <dbReference type="ARBA" id="ARBA00023136"/>
    </source>
</evidence>
<accession>A0A8D5A5Y7</accession>
<evidence type="ECO:0000256" key="3">
    <source>
        <dbReference type="ARBA" id="ARBA00022679"/>
    </source>
</evidence>
<dbReference type="KEGG" id="dho:Dia5BBH33_12210"/>
<evidence type="ECO:0000256" key="5">
    <source>
        <dbReference type="ARBA" id="ARBA00022989"/>
    </source>
</evidence>